<dbReference type="SUPFAM" id="SSF52317">
    <property type="entry name" value="Class I glutamine amidotransferase-like"/>
    <property type="match status" value="1"/>
</dbReference>
<protein>
    <submittedName>
        <fullName evidence="2">DNA-binding protein</fullName>
    </submittedName>
</protein>
<name>A0A1V4HQP8_9BACL</name>
<evidence type="ECO:0000313" key="2">
    <source>
        <dbReference type="EMBL" id="OPH60035.1"/>
    </source>
</evidence>
<dbReference type="OrthoDB" id="9801679at2"/>
<dbReference type="PANTHER" id="PTHR12969:SF7">
    <property type="entry name" value="INTRAFLAGELLAR TRANSPORT PROTEIN 52 HOMOLOG"/>
    <property type="match status" value="1"/>
</dbReference>
<sequence length="403" mass="43750">MKLLSKPYSKLTVTVTLALTLTVTAVVIPYAIFAEGPKDPAPTIAAKGTPNGKKVLFDNAHGNTTGASDWVIDGAFSDFANGIANAGYFVKELRQTKLMTYDDLKDYDIFVTAESNVPYKVSEQAAMLEYVNKGGSIFFIADHYNADRNKNRWDGSEVYNGYRRGAWDNPAKGMSTEEANSAAMKDVVSSDWLSDNFGIKFRYNALGDLNANIIVAQDQAFGITKNVESVAMHAGSTLAVTDPNKAKGIVYVPKNPPKWSTGPVDKAVYNGGGIEEGPYVAVAKVGKGKAAFIGDSSAVEDATPKYKREDNGKTKTTYDGYKEKSDSILLQNVIDWLGKKENFTSLSQVQGLTLDQKTPLLTSGKENEIPQQSVEPLPEPWAAPDPGYKWWDPSTFAAGSYGK</sequence>
<keyword evidence="2" id="KW-0238">DNA-binding</keyword>
<dbReference type="Proteomes" id="UP000190626">
    <property type="component" value="Unassembled WGS sequence"/>
</dbReference>
<comment type="caution">
    <text evidence="2">The sequence shown here is derived from an EMBL/GenBank/DDBJ whole genome shotgun (WGS) entry which is preliminary data.</text>
</comment>
<organism evidence="2 3">
    <name type="scientific">Paenibacillus ferrarius</name>
    <dbReference type="NCBI Taxonomy" id="1469647"/>
    <lineage>
        <taxon>Bacteria</taxon>
        <taxon>Bacillati</taxon>
        <taxon>Bacillota</taxon>
        <taxon>Bacilli</taxon>
        <taxon>Bacillales</taxon>
        <taxon>Paenibacillaceae</taxon>
        <taxon>Paenibacillus</taxon>
    </lineage>
</organism>
<dbReference type="AlphaFoldDB" id="A0A1V4HQP8"/>
<gene>
    <name evidence="2" type="ORF">BC351_19205</name>
</gene>
<accession>A0A1V4HQP8</accession>
<dbReference type="EMBL" id="MBTG01000005">
    <property type="protein sequence ID" value="OPH60035.1"/>
    <property type="molecule type" value="Genomic_DNA"/>
</dbReference>
<keyword evidence="3" id="KW-1185">Reference proteome</keyword>
<dbReference type="STRING" id="1469647.BC351_19205"/>
<dbReference type="InterPro" id="IPR039975">
    <property type="entry name" value="IFT52"/>
</dbReference>
<dbReference type="GO" id="GO:0003677">
    <property type="term" value="F:DNA binding"/>
    <property type="evidence" value="ECO:0007669"/>
    <property type="project" value="UniProtKB-KW"/>
</dbReference>
<proteinExistence type="predicted"/>
<evidence type="ECO:0000256" key="1">
    <source>
        <dbReference type="SAM" id="MobiDB-lite"/>
    </source>
</evidence>
<dbReference type="InterPro" id="IPR029062">
    <property type="entry name" value="Class_I_gatase-like"/>
</dbReference>
<evidence type="ECO:0000313" key="3">
    <source>
        <dbReference type="Proteomes" id="UP000190626"/>
    </source>
</evidence>
<reference evidence="3" key="1">
    <citation type="submission" date="2016-07" db="EMBL/GenBank/DDBJ databases">
        <authorList>
            <person name="Florea S."/>
            <person name="Webb J.S."/>
            <person name="Jaromczyk J."/>
            <person name="Schardl C.L."/>
        </authorList>
    </citation>
    <scope>NUCLEOTIDE SEQUENCE [LARGE SCALE GENOMIC DNA]</scope>
    <source>
        <strain evidence="3">CY1</strain>
    </source>
</reference>
<dbReference type="PANTHER" id="PTHR12969">
    <property type="entry name" value="NGD5/OSM-6/IFT52"/>
    <property type="match status" value="1"/>
</dbReference>
<feature type="region of interest" description="Disordered" evidence="1">
    <location>
        <begin position="362"/>
        <end position="388"/>
    </location>
</feature>